<keyword evidence="1" id="KW-0175">Coiled coil</keyword>
<comment type="caution">
    <text evidence="3">The sequence shown here is derived from an EMBL/GenBank/DDBJ whole genome shotgun (WGS) entry which is preliminary data.</text>
</comment>
<dbReference type="GO" id="GO:0005737">
    <property type="term" value="C:cytoplasm"/>
    <property type="evidence" value="ECO:0007669"/>
    <property type="project" value="TreeGrafter"/>
</dbReference>
<feature type="chain" id="PRO_5021385215" evidence="2">
    <location>
        <begin position="22"/>
        <end position="203"/>
    </location>
</feature>
<organism evidence="3 4">
    <name type="scientific">Araneus ventricosus</name>
    <name type="common">Orbweaver spider</name>
    <name type="synonym">Epeira ventricosa</name>
    <dbReference type="NCBI Taxonomy" id="182803"/>
    <lineage>
        <taxon>Eukaryota</taxon>
        <taxon>Metazoa</taxon>
        <taxon>Ecdysozoa</taxon>
        <taxon>Arthropoda</taxon>
        <taxon>Chelicerata</taxon>
        <taxon>Arachnida</taxon>
        <taxon>Araneae</taxon>
        <taxon>Araneomorphae</taxon>
        <taxon>Entelegynae</taxon>
        <taxon>Araneoidea</taxon>
        <taxon>Araneidae</taxon>
        <taxon>Araneus</taxon>
    </lineage>
</organism>
<reference evidence="3 4" key="1">
    <citation type="journal article" date="2019" name="Sci. Rep.">
        <title>Orb-weaving spider Araneus ventricosus genome elucidates the spidroin gene catalogue.</title>
        <authorList>
            <person name="Kono N."/>
            <person name="Nakamura H."/>
            <person name="Ohtoshi R."/>
            <person name="Moran D.A.P."/>
            <person name="Shinohara A."/>
            <person name="Yoshida Y."/>
            <person name="Fujiwara M."/>
            <person name="Mori M."/>
            <person name="Tomita M."/>
            <person name="Arakawa K."/>
        </authorList>
    </citation>
    <scope>NUCLEOTIDE SEQUENCE [LARGE SCALE GENOMIC DNA]</scope>
</reference>
<proteinExistence type="predicted"/>
<evidence type="ECO:0000256" key="1">
    <source>
        <dbReference type="SAM" id="Coils"/>
    </source>
</evidence>
<protein>
    <submittedName>
        <fullName evidence="3">Zinc finger MYND domain-containing protein 10</fullName>
    </submittedName>
</protein>
<dbReference type="PANTHER" id="PTHR13244:SF7">
    <property type="entry name" value="ZINC FINGER MYND DOMAIN-CONTAINING PROTEIN 10"/>
    <property type="match status" value="1"/>
</dbReference>
<accession>A0A4Y2SJK1</accession>
<dbReference type="OrthoDB" id="432970at2759"/>
<dbReference type="Proteomes" id="UP000499080">
    <property type="component" value="Unassembled WGS sequence"/>
</dbReference>
<dbReference type="InterPro" id="IPR052298">
    <property type="entry name" value="ZMYND10"/>
</dbReference>
<feature type="coiled-coil region" evidence="1">
    <location>
        <begin position="17"/>
        <end position="51"/>
    </location>
</feature>
<sequence length="203" mass="23554">MVLWSVPLIFLQYLKLKKVVAESLEAASLEKEKLEESLEEIKEDDADDNSRLEHQRREIAFESGIKCISLLSYMTQHLKTIPLGVLHRLLVVHDVPLLFSNLLYEPPWSKEVDGERVRYVDGKWKKLSPVDFMKISKTEGQIWIALIQLLLNPDCQKKYDMSGYKKDQLLKVLPNFLAKLSTGSLFIQSIRSQRYKSKLEFDG</sequence>
<name>A0A4Y2SJK1_ARAVE</name>
<feature type="signal peptide" evidence="2">
    <location>
        <begin position="1"/>
        <end position="21"/>
    </location>
</feature>
<evidence type="ECO:0000256" key="2">
    <source>
        <dbReference type="SAM" id="SignalP"/>
    </source>
</evidence>
<dbReference type="PANTHER" id="PTHR13244">
    <property type="entry name" value="ZINC FINGER MYND DOMAIN CONTAINING PROTEIN 10"/>
    <property type="match status" value="1"/>
</dbReference>
<keyword evidence="4" id="KW-1185">Reference proteome</keyword>
<gene>
    <name evidence="3" type="primary">zmynd10_1</name>
    <name evidence="3" type="ORF">AVEN_68417_1</name>
</gene>
<evidence type="ECO:0000313" key="4">
    <source>
        <dbReference type="Proteomes" id="UP000499080"/>
    </source>
</evidence>
<evidence type="ECO:0000313" key="3">
    <source>
        <dbReference type="EMBL" id="GBN88434.1"/>
    </source>
</evidence>
<keyword evidence="2" id="KW-0732">Signal</keyword>
<dbReference type="EMBL" id="BGPR01022275">
    <property type="protein sequence ID" value="GBN88434.1"/>
    <property type="molecule type" value="Genomic_DNA"/>
</dbReference>
<dbReference type="AlphaFoldDB" id="A0A4Y2SJK1"/>